<feature type="compositionally biased region" description="Polar residues" evidence="1">
    <location>
        <begin position="80"/>
        <end position="97"/>
    </location>
</feature>
<comment type="caution">
    <text evidence="2">The sequence shown here is derived from an EMBL/GenBank/DDBJ whole genome shotgun (WGS) entry which is preliminary data.</text>
</comment>
<evidence type="ECO:0000313" key="3">
    <source>
        <dbReference type="Proteomes" id="UP000054843"/>
    </source>
</evidence>
<feature type="region of interest" description="Disordered" evidence="1">
    <location>
        <begin position="130"/>
        <end position="149"/>
    </location>
</feature>
<organism evidence="2 3">
    <name type="scientific">Trichinella papuae</name>
    <dbReference type="NCBI Taxonomy" id="268474"/>
    <lineage>
        <taxon>Eukaryota</taxon>
        <taxon>Metazoa</taxon>
        <taxon>Ecdysozoa</taxon>
        <taxon>Nematoda</taxon>
        <taxon>Enoplea</taxon>
        <taxon>Dorylaimia</taxon>
        <taxon>Trichinellida</taxon>
        <taxon>Trichinellidae</taxon>
        <taxon>Trichinella</taxon>
    </lineage>
</organism>
<protein>
    <submittedName>
        <fullName evidence="2">Uncharacterized protein</fullName>
    </submittedName>
</protein>
<feature type="compositionally biased region" description="Low complexity" evidence="1">
    <location>
        <begin position="130"/>
        <end position="140"/>
    </location>
</feature>
<dbReference type="EMBL" id="JYDO01000049">
    <property type="protein sequence ID" value="KRZ74539.1"/>
    <property type="molecule type" value="Genomic_DNA"/>
</dbReference>
<proteinExistence type="predicted"/>
<dbReference type="OrthoDB" id="5917038at2759"/>
<keyword evidence="3" id="KW-1185">Reference proteome</keyword>
<dbReference type="Proteomes" id="UP000054843">
    <property type="component" value="Unassembled WGS sequence"/>
</dbReference>
<evidence type="ECO:0000256" key="1">
    <source>
        <dbReference type="SAM" id="MobiDB-lite"/>
    </source>
</evidence>
<dbReference type="AlphaFoldDB" id="A0A0V1MRV8"/>
<feature type="region of interest" description="Disordered" evidence="1">
    <location>
        <begin position="76"/>
        <end position="101"/>
    </location>
</feature>
<sequence length="149" mass="15910">MADGYSALPADEVELLKRGAINKHGKPVDFDDQAGLKNSEAGEEVEINLAKPVAPKRKSRIHMKLEPEIFEIDLGEDGPVTTTSIAGNDQPLSNSVPRSDKKVCNDEIRSIQKKNADSIDCKSMNLENASAAAAAAAAAAHTRRDNATT</sequence>
<accession>A0A0V1MRV8</accession>
<name>A0A0V1MRV8_9BILA</name>
<gene>
    <name evidence="2" type="ORF">T10_555</name>
</gene>
<evidence type="ECO:0000313" key="2">
    <source>
        <dbReference type="EMBL" id="KRZ74539.1"/>
    </source>
</evidence>
<reference evidence="2 3" key="1">
    <citation type="submission" date="2015-01" db="EMBL/GenBank/DDBJ databases">
        <title>Evolution of Trichinella species and genotypes.</title>
        <authorList>
            <person name="Korhonen P.K."/>
            <person name="Edoardo P."/>
            <person name="Giuseppe L.R."/>
            <person name="Gasser R.B."/>
        </authorList>
    </citation>
    <scope>NUCLEOTIDE SEQUENCE [LARGE SCALE GENOMIC DNA]</scope>
    <source>
        <strain evidence="2">ISS1980</strain>
    </source>
</reference>